<dbReference type="Pfam" id="PF10677">
    <property type="entry name" value="DUF2490"/>
    <property type="match status" value="1"/>
</dbReference>
<keyword evidence="2" id="KW-1185">Reference proteome</keyword>
<dbReference type="Proteomes" id="UP001595814">
    <property type="component" value="Unassembled WGS sequence"/>
</dbReference>
<gene>
    <name evidence="1" type="ORF">ACFOUT_06245</name>
</gene>
<dbReference type="EMBL" id="JBHSAW010000004">
    <property type="protein sequence ID" value="MFC4095465.1"/>
    <property type="molecule type" value="Genomic_DNA"/>
</dbReference>
<evidence type="ECO:0000313" key="2">
    <source>
        <dbReference type="Proteomes" id="UP001595814"/>
    </source>
</evidence>
<proteinExistence type="predicted"/>
<reference evidence="2" key="1">
    <citation type="journal article" date="2019" name="Int. J. Syst. Evol. Microbiol.">
        <title>The Global Catalogue of Microorganisms (GCM) 10K type strain sequencing project: providing services to taxonomists for standard genome sequencing and annotation.</title>
        <authorList>
            <consortium name="The Broad Institute Genomics Platform"/>
            <consortium name="The Broad Institute Genome Sequencing Center for Infectious Disease"/>
            <person name="Wu L."/>
            <person name="Ma J."/>
        </authorList>
    </citation>
    <scope>NUCLEOTIDE SEQUENCE [LARGE SCALE GENOMIC DNA]</scope>
    <source>
        <strain evidence="2">CECT 7477</strain>
    </source>
</reference>
<sequence length="227" mass="26639">MFFTRLFTLIFITIVWATSLRGQENFVFYTEPNVAINYDVATNYSHNFEFANRSYLYDEELQLKVRQLEISHFSKLNIGFDQSIALGVKYRWREHFENDKENELRLTEQYNITNRNGSLRLGNRFRVEQRISPSVTTHRFRYRFALDTPLSGEKLDVGEAYFLISTEALLSAAKSQKPEFDQRLTSQIGWLVNPVTKLQTGLEYRIENYGQEPAYVMLLLASLVFSL</sequence>
<comment type="caution">
    <text evidence="1">The sequence shown here is derived from an EMBL/GenBank/DDBJ whole genome shotgun (WGS) entry which is preliminary data.</text>
</comment>
<name>A0ABV8JQT3_9FLAO</name>
<dbReference type="RefSeq" id="WP_192460854.1">
    <property type="nucleotide sequence ID" value="NZ_JACYFJ010000001.1"/>
</dbReference>
<accession>A0ABV8JQT3</accession>
<protein>
    <submittedName>
        <fullName evidence="1">DUF2490 domain-containing protein</fullName>
    </submittedName>
</protein>
<organism evidence="1 2">
    <name type="scientific">Euzebyella saccharophila</name>
    <dbReference type="NCBI Taxonomy" id="679664"/>
    <lineage>
        <taxon>Bacteria</taxon>
        <taxon>Pseudomonadati</taxon>
        <taxon>Bacteroidota</taxon>
        <taxon>Flavobacteriia</taxon>
        <taxon>Flavobacteriales</taxon>
        <taxon>Flavobacteriaceae</taxon>
        <taxon>Euzebyella</taxon>
    </lineage>
</organism>
<evidence type="ECO:0000313" key="1">
    <source>
        <dbReference type="EMBL" id="MFC4095465.1"/>
    </source>
</evidence>
<dbReference type="InterPro" id="IPR019619">
    <property type="entry name" value="DUF2490"/>
</dbReference>